<dbReference type="Pfam" id="PF03737">
    <property type="entry name" value="RraA-like"/>
    <property type="match status" value="1"/>
</dbReference>
<comment type="caution">
    <text evidence="6">The sequence shown here is derived from an EMBL/GenBank/DDBJ whole genome shotgun (WGS) entry which is preliminary data.</text>
</comment>
<evidence type="ECO:0000256" key="2">
    <source>
        <dbReference type="ARBA" id="ARBA00016549"/>
    </source>
</evidence>
<dbReference type="PANTHER" id="PTHR33254:SF4">
    <property type="entry name" value="4-HYDROXY-4-METHYL-2-OXOGLUTARATE ALDOLASE 3-RELATED"/>
    <property type="match status" value="1"/>
</dbReference>
<comment type="cofactor">
    <cofactor evidence="5">
        <name>Mg(2+)</name>
        <dbReference type="ChEBI" id="CHEBI:18420"/>
    </cofactor>
</comment>
<comment type="cofactor">
    <cofactor evidence="1">
        <name>a divalent metal cation</name>
        <dbReference type="ChEBI" id="CHEBI:60240"/>
    </cofactor>
</comment>
<evidence type="ECO:0000313" key="7">
    <source>
        <dbReference type="Proteomes" id="UP000580654"/>
    </source>
</evidence>
<evidence type="ECO:0000313" key="6">
    <source>
        <dbReference type="EMBL" id="MBB5694678.1"/>
    </source>
</evidence>
<evidence type="ECO:0000256" key="5">
    <source>
        <dbReference type="PIRSR" id="PIRSR605493-1"/>
    </source>
</evidence>
<name>A0A840Y0N8_9PROT</name>
<feature type="binding site" evidence="5">
    <location>
        <position position="119"/>
    </location>
    <ligand>
        <name>Mg(2+)</name>
        <dbReference type="ChEBI" id="CHEBI:18420"/>
    </ligand>
</feature>
<dbReference type="GO" id="GO:0046872">
    <property type="term" value="F:metal ion binding"/>
    <property type="evidence" value="ECO:0007669"/>
    <property type="project" value="UniProtKB-KW"/>
</dbReference>
<dbReference type="EMBL" id="JACIJD010000011">
    <property type="protein sequence ID" value="MBB5694678.1"/>
    <property type="molecule type" value="Genomic_DNA"/>
</dbReference>
<feature type="binding site" evidence="5">
    <location>
        <begin position="96"/>
        <end position="99"/>
    </location>
    <ligand>
        <name>substrate</name>
    </ligand>
</feature>
<feature type="binding site" evidence="5">
    <location>
        <position position="118"/>
    </location>
    <ligand>
        <name>substrate</name>
    </ligand>
</feature>
<protein>
    <recommendedName>
        <fullName evidence="2">Putative 4-hydroxy-4-methyl-2-oxoglutarate aldolase</fullName>
    </recommendedName>
    <alternativeName>
        <fullName evidence="3">Regulator of ribonuclease activity homolog</fullName>
    </alternativeName>
    <alternativeName>
        <fullName evidence="4">RraA-like protein</fullName>
    </alternativeName>
</protein>
<reference evidence="6 7" key="1">
    <citation type="submission" date="2020-08" db="EMBL/GenBank/DDBJ databases">
        <title>Genomic Encyclopedia of Type Strains, Phase IV (KMG-IV): sequencing the most valuable type-strain genomes for metagenomic binning, comparative biology and taxonomic classification.</title>
        <authorList>
            <person name="Goeker M."/>
        </authorList>
    </citation>
    <scope>NUCLEOTIDE SEQUENCE [LARGE SCALE GENOMIC DNA]</scope>
    <source>
        <strain evidence="6 7">DSM 25622</strain>
    </source>
</reference>
<proteinExistence type="predicted"/>
<keyword evidence="5" id="KW-0460">Magnesium</keyword>
<keyword evidence="7" id="KW-1185">Reference proteome</keyword>
<keyword evidence="5" id="KW-0479">Metal-binding</keyword>
<accession>A0A840Y0N8</accession>
<dbReference type="PANTHER" id="PTHR33254">
    <property type="entry name" value="4-HYDROXY-4-METHYL-2-OXOGLUTARATE ALDOLASE 3-RELATED"/>
    <property type="match status" value="1"/>
</dbReference>
<gene>
    <name evidence="6" type="ORF">FHS87_002730</name>
</gene>
<dbReference type="Proteomes" id="UP000580654">
    <property type="component" value="Unassembled WGS sequence"/>
</dbReference>
<dbReference type="InterPro" id="IPR036704">
    <property type="entry name" value="RraA/RraA-like_sf"/>
</dbReference>
<sequence length="225" mass="23521">MTDTPFRRLPASAIAAFAALPTSSISDALDRLGLPGAVDGLRPMSPGARVAGQAVTLRYLPVGTGGGTVGDFLHLAGPGDVIAIDNRGRLDCTVWGNILTEAAKAQGLAATVIDGVNRDVGESRAFGYPIWSRAAHARTGKDRVALEAVMVPVVLGTVRVDPGDLLCADDSCVVSVPLQEAEAVLAVARGIEEKEEAILADIRAGVDLAEARRRHGYHSLQTRPR</sequence>
<dbReference type="Gene3D" id="3.50.30.40">
    <property type="entry name" value="Ribonuclease E inhibitor RraA/RraA-like"/>
    <property type="match status" value="1"/>
</dbReference>
<evidence type="ECO:0000256" key="1">
    <source>
        <dbReference type="ARBA" id="ARBA00001968"/>
    </source>
</evidence>
<evidence type="ECO:0000256" key="3">
    <source>
        <dbReference type="ARBA" id="ARBA00029596"/>
    </source>
</evidence>
<dbReference type="RefSeq" id="WP_184519133.1">
    <property type="nucleotide sequence ID" value="NZ_JACIJD010000011.1"/>
</dbReference>
<dbReference type="InterPro" id="IPR005493">
    <property type="entry name" value="RraA/RraA-like"/>
</dbReference>
<dbReference type="SUPFAM" id="SSF89562">
    <property type="entry name" value="RraA-like"/>
    <property type="match status" value="1"/>
</dbReference>
<dbReference type="CDD" id="cd16841">
    <property type="entry name" value="RraA_family"/>
    <property type="match status" value="1"/>
</dbReference>
<dbReference type="AlphaFoldDB" id="A0A840Y0N8"/>
<organism evidence="6 7">
    <name type="scientific">Muricoccus pecuniae</name>
    <dbReference type="NCBI Taxonomy" id="693023"/>
    <lineage>
        <taxon>Bacteria</taxon>
        <taxon>Pseudomonadati</taxon>
        <taxon>Pseudomonadota</taxon>
        <taxon>Alphaproteobacteria</taxon>
        <taxon>Acetobacterales</taxon>
        <taxon>Roseomonadaceae</taxon>
        <taxon>Muricoccus</taxon>
    </lineage>
</organism>
<evidence type="ECO:0000256" key="4">
    <source>
        <dbReference type="ARBA" id="ARBA00030169"/>
    </source>
</evidence>